<dbReference type="InterPro" id="IPR029044">
    <property type="entry name" value="Nucleotide-diphossugar_trans"/>
</dbReference>
<evidence type="ECO:0000256" key="8">
    <source>
        <dbReference type="ARBA" id="ARBA00037904"/>
    </source>
</evidence>
<evidence type="ECO:0000256" key="6">
    <source>
        <dbReference type="ARBA" id="ARBA00023136"/>
    </source>
</evidence>
<feature type="transmembrane region" description="Helical" evidence="11">
    <location>
        <begin position="279"/>
        <end position="299"/>
    </location>
</feature>
<keyword evidence="14" id="KW-1185">Reference proteome</keyword>
<evidence type="ECO:0000256" key="5">
    <source>
        <dbReference type="ARBA" id="ARBA00022746"/>
    </source>
</evidence>
<dbReference type="PANTHER" id="PTHR43646">
    <property type="entry name" value="GLYCOSYLTRANSFERASE"/>
    <property type="match status" value="1"/>
</dbReference>
<proteinExistence type="inferred from homology"/>
<dbReference type="SUPFAM" id="SSF53448">
    <property type="entry name" value="Nucleotide-diphospho-sugar transferases"/>
    <property type="match status" value="1"/>
</dbReference>
<keyword evidence="11" id="KW-0812">Transmembrane</keyword>
<keyword evidence="2" id="KW-1003">Cell membrane</keyword>
<dbReference type="PANTHER" id="PTHR43646:SF2">
    <property type="entry name" value="GLYCOSYLTRANSFERASE 2-LIKE DOMAIN-CONTAINING PROTEIN"/>
    <property type="match status" value="1"/>
</dbReference>
<feature type="transmembrane region" description="Helical" evidence="11">
    <location>
        <begin position="311"/>
        <end position="332"/>
    </location>
</feature>
<comment type="similarity">
    <text evidence="9">Belongs to the glycosyltransferase 2 family. CrtQ subfamily.</text>
</comment>
<feature type="domain" description="Glycosyltransferase 2-like" evidence="12">
    <location>
        <begin position="35"/>
        <end position="176"/>
    </location>
</feature>
<comment type="subcellular location">
    <subcellularLocation>
        <location evidence="1">Cell membrane</location>
    </subcellularLocation>
</comment>
<evidence type="ECO:0000256" key="3">
    <source>
        <dbReference type="ARBA" id="ARBA00022676"/>
    </source>
</evidence>
<dbReference type="Proteomes" id="UP001156102">
    <property type="component" value="Unassembled WGS sequence"/>
</dbReference>
<evidence type="ECO:0000256" key="10">
    <source>
        <dbReference type="ARBA" id="ARBA00040345"/>
    </source>
</evidence>
<feature type="transmembrane region" description="Helical" evidence="11">
    <location>
        <begin position="155"/>
        <end position="174"/>
    </location>
</feature>
<sequence length="356" mass="39053">MSISIFLGLLVGFALFWRIPDCTGAKPAQTGEKVTIIIPARNEAENLRKLLPSLHGESAEVIVADDQSEDETAAVAAAYGAKVIQLPPLPQEWLGKSWGCWNGAKAASGDLLLFLDADTVMEKGGVQRLLHRFREERATLLSVHPFHVMKHPYEYTSAFFHLIVFASMGAFHLLRDMTRPNGAFGQCLLCRRKDYFQYGGHAAHPPALLETYMFARHVMKQGGSVAHVSGRGAVSMRMYPDGFSSLAAGWSKSFAKGAGSVPLPLLVCILLWLNALFSWLPYAAGFTSAAGILYALFSLQLYLTLRKIGSFGLCSALLFPVNLLAFLCIFSLSAGKTLLLRRVGWKGRMVAIKRKE</sequence>
<keyword evidence="4 13" id="KW-0808">Transferase</keyword>
<keyword evidence="3 13" id="KW-0328">Glycosyltransferase</keyword>
<dbReference type="GO" id="GO:0005886">
    <property type="term" value="C:plasma membrane"/>
    <property type="evidence" value="ECO:0007669"/>
    <property type="project" value="UniProtKB-SubCell"/>
</dbReference>
<comment type="pathway">
    <text evidence="8">Carotenoid biosynthesis; staphyloxanthin biosynthesis; staphyloxanthin from farnesyl diphosphate: step 4/5.</text>
</comment>
<dbReference type="Pfam" id="PF00535">
    <property type="entry name" value="Glycos_transf_2"/>
    <property type="match status" value="1"/>
</dbReference>
<evidence type="ECO:0000256" key="11">
    <source>
        <dbReference type="SAM" id="Phobius"/>
    </source>
</evidence>
<dbReference type="InterPro" id="IPR001173">
    <property type="entry name" value="Glyco_trans_2-like"/>
</dbReference>
<comment type="caution">
    <text evidence="13">The sequence shown here is derived from an EMBL/GenBank/DDBJ whole genome shotgun (WGS) entry which is preliminary data.</text>
</comment>
<evidence type="ECO:0000256" key="2">
    <source>
        <dbReference type="ARBA" id="ARBA00022475"/>
    </source>
</evidence>
<reference evidence="13" key="1">
    <citation type="submission" date="2022-07" db="EMBL/GenBank/DDBJ databases">
        <authorList>
            <person name="Li W.-J."/>
            <person name="Deng Q.-Q."/>
        </authorList>
    </citation>
    <scope>NUCLEOTIDE SEQUENCE</scope>
    <source>
        <strain evidence="13">SYSU M60031</strain>
    </source>
</reference>
<keyword evidence="6 11" id="KW-0472">Membrane</keyword>
<dbReference type="AlphaFoldDB" id="A0AA41X9H9"/>
<organism evidence="13 14">
    <name type="scientific">Ectobacillus ponti</name>
    <dbReference type="NCBI Taxonomy" id="2961894"/>
    <lineage>
        <taxon>Bacteria</taxon>
        <taxon>Bacillati</taxon>
        <taxon>Bacillota</taxon>
        <taxon>Bacilli</taxon>
        <taxon>Bacillales</taxon>
        <taxon>Bacillaceae</taxon>
        <taxon>Ectobacillus</taxon>
    </lineage>
</organism>
<evidence type="ECO:0000259" key="12">
    <source>
        <dbReference type="Pfam" id="PF00535"/>
    </source>
</evidence>
<comment type="function">
    <text evidence="7">Catalyzes the glycosylation of 4,4'-diaponeurosporenoate, i.e. the esterification of glucose at the C1'' position with the carboxyl group of 4,4'-diaponeurosporenic acid, to form glycosyl-4,4'-diaponeurosporenoate. This is a step in the biosynthesis of staphyloxanthin, an orange pigment present in most staphylococci strains.</text>
</comment>
<dbReference type="GO" id="GO:0016757">
    <property type="term" value="F:glycosyltransferase activity"/>
    <property type="evidence" value="ECO:0007669"/>
    <property type="project" value="UniProtKB-KW"/>
</dbReference>
<dbReference type="EMBL" id="JANCLT010000023">
    <property type="protein sequence ID" value="MCP8971282.1"/>
    <property type="molecule type" value="Genomic_DNA"/>
</dbReference>
<accession>A0AA41X9H9</accession>
<keyword evidence="5" id="KW-0125">Carotenoid biosynthesis</keyword>
<evidence type="ECO:0000256" key="1">
    <source>
        <dbReference type="ARBA" id="ARBA00004236"/>
    </source>
</evidence>
<evidence type="ECO:0000313" key="13">
    <source>
        <dbReference type="EMBL" id="MCP8971282.1"/>
    </source>
</evidence>
<evidence type="ECO:0000313" key="14">
    <source>
        <dbReference type="Proteomes" id="UP001156102"/>
    </source>
</evidence>
<feature type="transmembrane region" description="Helical" evidence="11">
    <location>
        <begin position="254"/>
        <end position="273"/>
    </location>
</feature>
<dbReference type="Gene3D" id="3.90.550.10">
    <property type="entry name" value="Spore Coat Polysaccharide Biosynthesis Protein SpsA, Chain A"/>
    <property type="match status" value="1"/>
</dbReference>
<evidence type="ECO:0000256" key="9">
    <source>
        <dbReference type="ARBA" id="ARBA00038120"/>
    </source>
</evidence>
<gene>
    <name evidence="13" type="ORF">NK662_22450</name>
</gene>
<protein>
    <recommendedName>
        <fullName evidence="10">4,4'-diaponeurosporenoate glycosyltransferase</fullName>
    </recommendedName>
</protein>
<name>A0AA41X9H9_9BACI</name>
<evidence type="ECO:0000256" key="7">
    <source>
        <dbReference type="ARBA" id="ARBA00037281"/>
    </source>
</evidence>
<keyword evidence="11" id="KW-1133">Transmembrane helix</keyword>
<dbReference type="GO" id="GO:0016117">
    <property type="term" value="P:carotenoid biosynthetic process"/>
    <property type="evidence" value="ECO:0007669"/>
    <property type="project" value="UniProtKB-KW"/>
</dbReference>
<evidence type="ECO:0000256" key="4">
    <source>
        <dbReference type="ARBA" id="ARBA00022679"/>
    </source>
</evidence>
<dbReference type="RefSeq" id="WP_254761211.1">
    <property type="nucleotide sequence ID" value="NZ_JANCLT010000023.1"/>
</dbReference>